<dbReference type="Pfam" id="PF18960">
    <property type="entry name" value="DUF5702"/>
    <property type="match status" value="1"/>
</dbReference>
<proteinExistence type="predicted"/>
<reference evidence="3 4" key="1">
    <citation type="journal article" date="2014" name="Genome Announc.">
        <title>Draft genome sequences of the altered schaedler flora, a defined bacterial community from gnotobiotic mice.</title>
        <authorList>
            <person name="Wannemuehler M.J."/>
            <person name="Overstreet A.M."/>
            <person name="Ward D.V."/>
            <person name="Phillips G.J."/>
        </authorList>
    </citation>
    <scope>NUCLEOTIDE SEQUENCE [LARGE SCALE GENOMIC DNA]</scope>
    <source>
        <strain evidence="3 4">ASF492</strain>
    </source>
</reference>
<dbReference type="eggNOG" id="ENOG502ZC8M">
    <property type="taxonomic scope" value="Bacteria"/>
</dbReference>
<dbReference type="HOGENOM" id="CLU_026897_0_0_9"/>
<gene>
    <name evidence="3" type="ORF">C823_01464</name>
</gene>
<feature type="transmembrane region" description="Helical" evidence="2">
    <location>
        <begin position="6"/>
        <end position="28"/>
    </location>
</feature>
<dbReference type="InterPro" id="IPR043756">
    <property type="entry name" value="DUF5702"/>
</dbReference>
<dbReference type="PATRIC" id="fig|1235802.3.peg.1559"/>
<comment type="caution">
    <text evidence="3">The sequence shown here is derived from an EMBL/GenBank/DDBJ whole genome shotgun (WGS) entry which is preliminary data.</text>
</comment>
<evidence type="ECO:0000313" key="4">
    <source>
        <dbReference type="Proteomes" id="UP000012589"/>
    </source>
</evidence>
<dbReference type="EMBL" id="AQFT01000041">
    <property type="protein sequence ID" value="EMZ33046.1"/>
    <property type="molecule type" value="Genomic_DNA"/>
</dbReference>
<keyword evidence="2" id="KW-1133">Transmembrane helix</keyword>
<keyword evidence="4" id="KW-1185">Reference proteome</keyword>
<evidence type="ECO:0000256" key="2">
    <source>
        <dbReference type="SAM" id="Phobius"/>
    </source>
</evidence>
<keyword evidence="2" id="KW-0812">Transmembrane</keyword>
<dbReference type="STRING" id="1235802.C823_01464"/>
<name>N2AY66_9FIRM</name>
<feature type="region of interest" description="Disordered" evidence="1">
    <location>
        <begin position="183"/>
        <end position="213"/>
    </location>
</feature>
<dbReference type="Proteomes" id="UP000012589">
    <property type="component" value="Unassembled WGS sequence"/>
</dbReference>
<organism evidence="3 4">
    <name type="scientific">Eubacterium plexicaudatum ASF492</name>
    <dbReference type="NCBI Taxonomy" id="1235802"/>
    <lineage>
        <taxon>Bacteria</taxon>
        <taxon>Bacillati</taxon>
        <taxon>Bacillota</taxon>
        <taxon>Clostridia</taxon>
        <taxon>Eubacteriales</taxon>
        <taxon>Eubacteriaceae</taxon>
        <taxon>Eubacterium</taxon>
    </lineage>
</organism>
<accession>N2AY66</accession>
<evidence type="ECO:0000313" key="3">
    <source>
        <dbReference type="EMBL" id="EMZ33046.1"/>
    </source>
</evidence>
<evidence type="ECO:0000256" key="1">
    <source>
        <dbReference type="SAM" id="MobiDB-lite"/>
    </source>
</evidence>
<protein>
    <submittedName>
        <fullName evidence="3">Uncharacterized protein</fullName>
    </submittedName>
</protein>
<sequence>MKHSRTGSVTIFMSLMLMVIASLLFTILEGSRIMMLGMTAVINSQSVTESIFAEYSVPAYENYHLLMMDSSYGTGQLMLSKVNRKMQELGQENLSPTVKGFGTYTNFLQMHVTDSSVVRYELATDQNAAPLLGQISQFMKKEFAADLAEDLYKKMTDVQQSDRQGEKADQYLDGALDAIERAKEEKEEANTQARKRARTMAAGYSAESEIENPMEDIKSAKSSPLLAQILSGEDSISAKQISGEDSIERRVLNAGNYESSASSGITDKILIIRYLDKYTSYYKNKNPLPHALDYEQEYILFGKTSDENNLNKMATRLLTIREGINFGYLMTDAAKREEAMAVAITIAAAAQIPAAVKAIQMGILASWAYAESIAELRTLFSGGKIAAVKTAESWTVSLAEAASVPFRNSVRSAEVNSGLDYKDYLQTFLAMENLNKIGKRLANILEKNLRLYAGYEQVKLDCMVTAMEAEHSYHAQQVFLTFVTISRLSKKGYHYKEQYRFSYIKEEERS</sequence>
<dbReference type="OrthoDB" id="5135382at2"/>
<dbReference type="AlphaFoldDB" id="N2AY66"/>
<keyword evidence="2" id="KW-0472">Membrane</keyword>